<gene>
    <name evidence="2" type="ORF">ARAM_006568</name>
</gene>
<evidence type="ECO:0000256" key="1">
    <source>
        <dbReference type="SAM" id="MobiDB-lite"/>
    </source>
</evidence>
<dbReference type="STRING" id="308745.A0A0F8UPT2"/>
<dbReference type="PANTHER" id="PTHR37535">
    <property type="entry name" value="FLUG DOMAIN PROTEIN"/>
    <property type="match status" value="1"/>
</dbReference>
<dbReference type="InterPro" id="IPR021842">
    <property type="entry name" value="DUF3435"/>
</dbReference>
<evidence type="ECO:0000313" key="2">
    <source>
        <dbReference type="EMBL" id="KKK12846.1"/>
    </source>
</evidence>
<dbReference type="EMBL" id="JZBS01003954">
    <property type="protein sequence ID" value="KKK12846.1"/>
    <property type="molecule type" value="Genomic_DNA"/>
</dbReference>
<comment type="caution">
    <text evidence="2">The sequence shown here is derived from an EMBL/GenBank/DDBJ whole genome shotgun (WGS) entry which is preliminary data.</text>
</comment>
<dbReference type="OrthoDB" id="4485682at2759"/>
<organism evidence="2 3">
    <name type="scientific">Aspergillus rambellii</name>
    <dbReference type="NCBI Taxonomy" id="308745"/>
    <lineage>
        <taxon>Eukaryota</taxon>
        <taxon>Fungi</taxon>
        <taxon>Dikarya</taxon>
        <taxon>Ascomycota</taxon>
        <taxon>Pezizomycotina</taxon>
        <taxon>Eurotiomycetes</taxon>
        <taxon>Eurotiomycetidae</taxon>
        <taxon>Eurotiales</taxon>
        <taxon>Aspergillaceae</taxon>
        <taxon>Aspergillus</taxon>
        <taxon>Aspergillus subgen. Nidulantes</taxon>
    </lineage>
</organism>
<evidence type="ECO:0000313" key="3">
    <source>
        <dbReference type="Proteomes" id="UP000034291"/>
    </source>
</evidence>
<reference evidence="2 3" key="1">
    <citation type="submission" date="2015-02" db="EMBL/GenBank/DDBJ databases">
        <title>Draft Genome Sequences of Two Closely-Related Aflatoxigenic Aspergillus Species Obtained from the Cote d'Ivoire.</title>
        <authorList>
            <person name="Moore G.G."/>
            <person name="Beltz S.B."/>
            <person name="Mack B.M."/>
        </authorList>
    </citation>
    <scope>NUCLEOTIDE SEQUENCE [LARGE SCALE GENOMIC DNA]</scope>
    <source>
        <strain evidence="2 3">SRRC1468</strain>
    </source>
</reference>
<protein>
    <submittedName>
        <fullName evidence="2">Uncharacterized protein</fullName>
    </submittedName>
</protein>
<dbReference type="Proteomes" id="UP000034291">
    <property type="component" value="Unassembled WGS sequence"/>
</dbReference>
<dbReference type="AlphaFoldDB" id="A0A0F8UPT2"/>
<proteinExistence type="predicted"/>
<feature type="region of interest" description="Disordered" evidence="1">
    <location>
        <begin position="42"/>
        <end position="90"/>
    </location>
</feature>
<name>A0A0F8UPT2_9EURO</name>
<dbReference type="PANTHER" id="PTHR37535:SF4">
    <property type="entry name" value="FLUG DOMAIN-CONTAINING PROTEIN"/>
    <property type="match status" value="1"/>
</dbReference>
<dbReference type="Pfam" id="PF11917">
    <property type="entry name" value="DUF3435"/>
    <property type="match status" value="1"/>
</dbReference>
<feature type="compositionally biased region" description="Polar residues" evidence="1">
    <location>
        <begin position="54"/>
        <end position="69"/>
    </location>
</feature>
<accession>A0A0F8UPT2</accession>
<sequence length="383" mass="43052">MAHYDSVFADEKQRLYVLAGLNLSSISACRAVSLFDTRHTINLQPDGRPLETSGPKNPSNRTKCESSFNKSEDEAPSGGSSHTTGKDTEMSELEETNLDDIFSHHSDLETASDVDCDSDTSSVTDDGYLEGDKETNTILWRHVKFYVVRNPTPGERHILAAIITLLHTKGEDRKPRIKRFVIEHEENLIFDLLGQLMALAINDDIFVATMKDMADIYTVPIPAHRRVLRRGGINAINNQAPSSVRDQVADHESNAVKYYLNKVVDFDTAAAFHKRPSNKIVQRELRSATLLADHTAPIGLTDAQSRKISRDPEVRRLRRISRGLTARIRAMGLTIKDAAGTEAGKQKRRADAELNSMLTYLRDKAKERNRKRHFRDTDTAIFN</sequence>
<keyword evidence="3" id="KW-1185">Reference proteome</keyword>